<name>A0A9P0CGL5_9CUCU</name>
<evidence type="ECO:0000313" key="3">
    <source>
        <dbReference type="Proteomes" id="UP001153636"/>
    </source>
</evidence>
<feature type="region of interest" description="Disordered" evidence="1">
    <location>
        <begin position="370"/>
        <end position="391"/>
    </location>
</feature>
<feature type="region of interest" description="Disordered" evidence="1">
    <location>
        <begin position="187"/>
        <end position="303"/>
    </location>
</feature>
<evidence type="ECO:0000313" key="2">
    <source>
        <dbReference type="EMBL" id="CAH1103107.1"/>
    </source>
</evidence>
<feature type="compositionally biased region" description="Basic residues" evidence="1">
    <location>
        <begin position="190"/>
        <end position="216"/>
    </location>
</feature>
<accession>A0A9P0CGL5</accession>
<reference evidence="2" key="1">
    <citation type="submission" date="2022-01" db="EMBL/GenBank/DDBJ databases">
        <authorList>
            <person name="King R."/>
        </authorList>
    </citation>
    <scope>NUCLEOTIDE SEQUENCE</scope>
</reference>
<feature type="compositionally biased region" description="Low complexity" evidence="1">
    <location>
        <begin position="488"/>
        <end position="504"/>
    </location>
</feature>
<dbReference type="OrthoDB" id="6772415at2759"/>
<feature type="region of interest" description="Disordered" evidence="1">
    <location>
        <begin position="471"/>
        <end position="514"/>
    </location>
</feature>
<sequence length="551" mass="61859">MLYNVTEQIIPMLNNSIHRQPRFGYIPLFGLLLANVLSNSVLAKYAPLGALRLSYEPLPWLHKPTHYQNAHESYHYWHPVGNSYGPAPISSSETANQHIHHHHQFPGTTQQQIVNIHERPTEIIIGDTDTEATDQTETSSPLVIIEEKHDIPLFKNSLEKPEEKNLTPESRSLPSALLAFLANATTPSTKKVKRGTGKYTKTRKNNKYISQKKRRPTTTSDYYYDSYEDTTTTRRYQPKKKTQQRRPLVDSYEESESSISQSYSDLSENSQEYEYDSYELTTKPHKKRRRTTTTRHTTNRPKRIKDKYKFGKHQTNPSFQDDVEYDTERINPTTTTESLKIRHQELLLRQQEHLQRQQEALLRQQEFLQRQQQTDTTTESTESTSTTTAIPTVVTVGNLSMPNNVTNTTGYGYGPSHGYESISITYSPTGGGSGVVGAPGVSGVSGGGFSPSFSAPNPSYGAPTYKPPIPSYGPPSPSYGPPSPSYGPPSSSYGPPSSAYGVPSTGSGGYSQQNANGYYQLPFNDWYSNEVSRNSIVKKVHDIIGFENVFH</sequence>
<feature type="compositionally biased region" description="Low complexity" evidence="1">
    <location>
        <begin position="257"/>
        <end position="268"/>
    </location>
</feature>
<feature type="compositionally biased region" description="Basic residues" evidence="1">
    <location>
        <begin position="283"/>
        <end position="303"/>
    </location>
</feature>
<dbReference type="AlphaFoldDB" id="A0A9P0CGL5"/>
<feature type="compositionally biased region" description="Pro residues" evidence="1">
    <location>
        <begin position="471"/>
        <end position="487"/>
    </location>
</feature>
<evidence type="ECO:0000256" key="1">
    <source>
        <dbReference type="SAM" id="MobiDB-lite"/>
    </source>
</evidence>
<proteinExistence type="predicted"/>
<organism evidence="2 3">
    <name type="scientific">Psylliodes chrysocephalus</name>
    <dbReference type="NCBI Taxonomy" id="3402493"/>
    <lineage>
        <taxon>Eukaryota</taxon>
        <taxon>Metazoa</taxon>
        <taxon>Ecdysozoa</taxon>
        <taxon>Arthropoda</taxon>
        <taxon>Hexapoda</taxon>
        <taxon>Insecta</taxon>
        <taxon>Pterygota</taxon>
        <taxon>Neoptera</taxon>
        <taxon>Endopterygota</taxon>
        <taxon>Coleoptera</taxon>
        <taxon>Polyphaga</taxon>
        <taxon>Cucujiformia</taxon>
        <taxon>Chrysomeloidea</taxon>
        <taxon>Chrysomelidae</taxon>
        <taxon>Galerucinae</taxon>
        <taxon>Alticini</taxon>
        <taxon>Psylliodes</taxon>
    </lineage>
</organism>
<feature type="compositionally biased region" description="Low complexity" evidence="1">
    <location>
        <begin position="370"/>
        <end position="388"/>
    </location>
</feature>
<keyword evidence="3" id="KW-1185">Reference proteome</keyword>
<feature type="compositionally biased region" description="Low complexity" evidence="1">
    <location>
        <begin position="217"/>
        <end position="235"/>
    </location>
</feature>
<dbReference type="EMBL" id="OV651826">
    <property type="protein sequence ID" value="CAH1103107.1"/>
    <property type="molecule type" value="Genomic_DNA"/>
</dbReference>
<gene>
    <name evidence="2" type="ORF">PSYICH_LOCUS4250</name>
</gene>
<dbReference type="Proteomes" id="UP001153636">
    <property type="component" value="Chromosome 14"/>
</dbReference>
<protein>
    <submittedName>
        <fullName evidence="2">Uncharacterized protein</fullName>
    </submittedName>
</protein>